<sequence length="418" mass="47158">MRSLTILGVITVRFGDIAVVYSRSHPITGHSYQASIEQSKTIVQHRFNILHFQELCGFVSSYALHLILKEFERSKDVGEVSYRCGCRLRTSYGLPCAHEQSIYLNNGRPIPIDSINKFWRKLDLSPCVSLQDDDIDYNVELQGFTKQFKQQTRHVKLSLLRKLREIITPSITSIREPAVKTNTRGRPSSKKKVATNTCVNQYALVFVESDSLHFRYGSLNCFEVQFDITRFKCCTELYVFATSIYSTTVVSTCCYCYRKKKKKKKKKKKGTDTMANMALIANTFPKCRLLLSSSIARRGPWKPRVYVTAPTRPTQACAGKEGAQEVKNKAEQMKDKAASAADETSDKGKEMASKVSNKAQDLTEKAKQTVQDAWGTAKETSQKIKDSVAGKVDDTKEVVKENAETVKRCMNTKGKTSQ</sequence>
<keyword evidence="4" id="KW-1185">Reference proteome</keyword>
<evidence type="ECO:0000256" key="1">
    <source>
        <dbReference type="SAM" id="MobiDB-lite"/>
    </source>
</evidence>
<evidence type="ECO:0000313" key="4">
    <source>
        <dbReference type="Proteomes" id="UP000283530"/>
    </source>
</evidence>
<dbReference type="Proteomes" id="UP000283530">
    <property type="component" value="Unassembled WGS sequence"/>
</dbReference>
<dbReference type="Gene3D" id="1.20.120.20">
    <property type="entry name" value="Apolipoprotein"/>
    <property type="match status" value="1"/>
</dbReference>
<feature type="transmembrane region" description="Helical" evidence="2">
    <location>
        <begin position="237"/>
        <end position="257"/>
    </location>
</feature>
<accession>A0A443NRN9</accession>
<protein>
    <submittedName>
        <fullName evidence="3">Protein FAR-RED IMPAIRED RESPONSE 1-like protein</fullName>
    </submittedName>
</protein>
<evidence type="ECO:0000256" key="2">
    <source>
        <dbReference type="SAM" id="Phobius"/>
    </source>
</evidence>
<dbReference type="STRING" id="337451.A0A443NRN9"/>
<dbReference type="AlphaFoldDB" id="A0A443NRN9"/>
<dbReference type="PANTHER" id="PTHR31569">
    <property type="entry name" value="SWIM-TYPE DOMAIN-CONTAINING PROTEIN"/>
    <property type="match status" value="1"/>
</dbReference>
<dbReference type="OrthoDB" id="756017at2759"/>
<dbReference type="PANTHER" id="PTHR31569:SF4">
    <property type="entry name" value="SWIM-TYPE DOMAIN-CONTAINING PROTEIN"/>
    <property type="match status" value="1"/>
</dbReference>
<keyword evidence="2" id="KW-0472">Membrane</keyword>
<reference evidence="3 4" key="1">
    <citation type="journal article" date="2019" name="Nat. Plants">
        <title>Stout camphor tree genome fills gaps in understanding of flowering plant genome evolution.</title>
        <authorList>
            <person name="Chaw S.M."/>
            <person name="Liu Y.C."/>
            <person name="Wu Y.W."/>
            <person name="Wang H.Y."/>
            <person name="Lin C.I."/>
            <person name="Wu C.S."/>
            <person name="Ke H.M."/>
            <person name="Chang L.Y."/>
            <person name="Hsu C.Y."/>
            <person name="Yang H.T."/>
            <person name="Sudianto E."/>
            <person name="Hsu M.H."/>
            <person name="Wu K.P."/>
            <person name="Wang L.N."/>
            <person name="Leebens-Mack J.H."/>
            <person name="Tsai I.J."/>
        </authorList>
    </citation>
    <scope>NUCLEOTIDE SEQUENCE [LARGE SCALE GENOMIC DNA]</scope>
    <source>
        <strain evidence="4">cv. Chaw 1501</strain>
        <tissue evidence="3">Young leaves</tissue>
    </source>
</reference>
<keyword evidence="2" id="KW-0812">Transmembrane</keyword>
<proteinExistence type="predicted"/>
<comment type="caution">
    <text evidence="3">The sequence shown here is derived from an EMBL/GenBank/DDBJ whole genome shotgun (WGS) entry which is preliminary data.</text>
</comment>
<keyword evidence="2" id="KW-1133">Transmembrane helix</keyword>
<dbReference type="InterPro" id="IPR052579">
    <property type="entry name" value="Zinc_finger_SWIM"/>
</dbReference>
<dbReference type="EMBL" id="QPKB01000003">
    <property type="protein sequence ID" value="RWR81178.1"/>
    <property type="molecule type" value="Genomic_DNA"/>
</dbReference>
<gene>
    <name evidence="3" type="ORF">CKAN_00985000</name>
</gene>
<feature type="region of interest" description="Disordered" evidence="1">
    <location>
        <begin position="332"/>
        <end position="367"/>
    </location>
</feature>
<name>A0A443NRN9_9MAGN</name>
<evidence type="ECO:0000313" key="3">
    <source>
        <dbReference type="EMBL" id="RWR81178.1"/>
    </source>
</evidence>
<organism evidence="3 4">
    <name type="scientific">Cinnamomum micranthum f. kanehirae</name>
    <dbReference type="NCBI Taxonomy" id="337451"/>
    <lineage>
        <taxon>Eukaryota</taxon>
        <taxon>Viridiplantae</taxon>
        <taxon>Streptophyta</taxon>
        <taxon>Embryophyta</taxon>
        <taxon>Tracheophyta</taxon>
        <taxon>Spermatophyta</taxon>
        <taxon>Magnoliopsida</taxon>
        <taxon>Magnoliidae</taxon>
        <taxon>Laurales</taxon>
        <taxon>Lauraceae</taxon>
        <taxon>Cinnamomum</taxon>
    </lineage>
</organism>